<dbReference type="RefSeq" id="WP_077587919.1">
    <property type="nucleotide sequence ID" value="NZ_CP019640.1"/>
</dbReference>
<evidence type="ECO:0000313" key="2">
    <source>
        <dbReference type="Proteomes" id="UP000188184"/>
    </source>
</evidence>
<dbReference type="Proteomes" id="UP000188184">
    <property type="component" value="Chromosome"/>
</dbReference>
<dbReference type="OrthoDB" id="2428990at2"/>
<gene>
    <name evidence="1" type="ORF">B0X71_02200</name>
</gene>
<protein>
    <submittedName>
        <fullName evidence="1">Uncharacterized protein</fullName>
    </submittedName>
</protein>
<evidence type="ECO:0000313" key="1">
    <source>
        <dbReference type="EMBL" id="AQQ52048.1"/>
    </source>
</evidence>
<dbReference type="EMBL" id="CP019640">
    <property type="protein sequence ID" value="AQQ52048.1"/>
    <property type="molecule type" value="Genomic_DNA"/>
</dbReference>
<reference evidence="1 2" key="1">
    <citation type="submission" date="2017-02" db="EMBL/GenBank/DDBJ databases">
        <title>The complete genomic sequence of a novel cold adapted crude oil-degrading bacterium Planococcus qaidamina Y42.</title>
        <authorList>
            <person name="Yang R."/>
        </authorList>
    </citation>
    <scope>NUCLEOTIDE SEQUENCE [LARGE SCALE GENOMIC DNA]</scope>
    <source>
        <strain evidence="1 2">Y42</strain>
    </source>
</reference>
<keyword evidence="2" id="KW-1185">Reference proteome</keyword>
<dbReference type="AlphaFoldDB" id="A0A1Q2KV01"/>
<dbReference type="KEGG" id="pmar:B0X71_02200"/>
<organism evidence="1 2">
    <name type="scientific">Planococcus lenghuensis</name>
    <dbReference type="NCBI Taxonomy" id="2213202"/>
    <lineage>
        <taxon>Bacteria</taxon>
        <taxon>Bacillati</taxon>
        <taxon>Bacillota</taxon>
        <taxon>Bacilli</taxon>
        <taxon>Bacillales</taxon>
        <taxon>Caryophanaceae</taxon>
        <taxon>Planococcus</taxon>
    </lineage>
</organism>
<accession>A0A1Q2KV01</accession>
<name>A0A1Q2KV01_9BACL</name>
<sequence>MAIERVKVGYVELTEEETQRLLTKVSSDRNISTAEQLQEIMDNYDSRLLEPQEGDIPPEELAGEEVPGVPGLQEEMIEVFPKREAGPHYRIKASKKQ</sequence>
<proteinExistence type="predicted"/>